<evidence type="ECO:0000313" key="4">
    <source>
        <dbReference type="EMBL" id="AKJ70138.1"/>
    </source>
</evidence>
<dbReference type="PANTHER" id="PTHR32022:SF10">
    <property type="entry name" value="D-GLUTAMATE CYCLASE, MITOCHONDRIAL"/>
    <property type="match status" value="1"/>
</dbReference>
<dbReference type="EMBL" id="CP011568">
    <property type="protein sequence ID" value="AKJ70138.1"/>
    <property type="molecule type" value="Genomic_DNA"/>
</dbReference>
<dbReference type="PATRIC" id="fig|445709.3.peg.4176"/>
<comment type="similarity">
    <text evidence="1 3">Belongs to the D-glutamate cyclase family.</text>
</comment>
<gene>
    <name evidence="4" type="ORF">ABW99_19905</name>
</gene>
<dbReference type="SUPFAM" id="SSF160920">
    <property type="entry name" value="PSTPO5379-like"/>
    <property type="match status" value="1"/>
</dbReference>
<evidence type="ECO:0000256" key="3">
    <source>
        <dbReference type="HAMAP-Rule" id="MF_01830"/>
    </source>
</evidence>
<dbReference type="RefSeq" id="WP_047216063.1">
    <property type="nucleotide sequence ID" value="NZ_CP011568.3"/>
</dbReference>
<name>A0A0G3EST9_9BURK</name>
<dbReference type="Pfam" id="PF07286">
    <property type="entry name" value="D-Glu_cyclase"/>
    <property type="match status" value="1"/>
</dbReference>
<dbReference type="Proteomes" id="UP000036700">
    <property type="component" value="Chromosome"/>
</dbReference>
<dbReference type="Gene3D" id="3.30.2040.10">
    <property type="entry name" value="PSTPO5379-like domain"/>
    <property type="match status" value="1"/>
</dbReference>
<dbReference type="OrthoDB" id="149585at2"/>
<dbReference type="PIRSF" id="PIRSF029755">
    <property type="entry name" value="UCP029755"/>
    <property type="match status" value="1"/>
</dbReference>
<organism evidence="4 5">
    <name type="scientific">Pandoraea thiooxydans</name>
    <dbReference type="NCBI Taxonomy" id="445709"/>
    <lineage>
        <taxon>Bacteria</taxon>
        <taxon>Pseudomonadati</taxon>
        <taxon>Pseudomonadota</taxon>
        <taxon>Betaproteobacteria</taxon>
        <taxon>Burkholderiales</taxon>
        <taxon>Burkholderiaceae</taxon>
        <taxon>Pandoraea</taxon>
    </lineage>
</organism>
<sequence>MTPSEFRQQVRRGDFRRPTAGYCGEFAQANLVVLPKAHADDFLRFCTFNPKPCPLLGVGEPGQWQVPSLGRDVDIRTDIPRYYVYRDGQVAEELDSLETIWQKDFVTFAIGCSFSFEYMLAQAGVPLRHIEEERNVSMYRTNMANVAAGPFGGNLVVSMRPMRGADAIRAVQITSRFPAVHGAPVHIGDPREIGIADLQAPDYGDPVTVKPNELPVFWACGVTPQEALRAARLPIAITHKPGHMLMTDIPNSRLAVF</sequence>
<dbReference type="InterPro" id="IPR016938">
    <property type="entry name" value="UPF0317"/>
</dbReference>
<dbReference type="HAMAP" id="MF_01830">
    <property type="entry name" value="Hydro_lyase"/>
    <property type="match status" value="1"/>
</dbReference>
<dbReference type="FunFam" id="3.30.2040.10:FF:000001">
    <property type="entry name" value="D-glutamate cyclase, mitochondrial"/>
    <property type="match status" value="1"/>
</dbReference>
<dbReference type="Gene3D" id="3.40.1640.10">
    <property type="entry name" value="PSTPO5379-like"/>
    <property type="match status" value="1"/>
</dbReference>
<dbReference type="KEGG" id="ptx:ABW99_19905"/>
<dbReference type="InterPro" id="IPR038021">
    <property type="entry name" value="Putative_hydro-lyase"/>
</dbReference>
<dbReference type="STRING" id="445709.ABW99_19905"/>
<keyword evidence="5" id="KW-1185">Reference proteome</keyword>
<protein>
    <recommendedName>
        <fullName evidence="3">Putative hydro-lyase ABW99_19905</fullName>
        <ecNumber evidence="3">4.2.1.-</ecNumber>
    </recommendedName>
</protein>
<evidence type="ECO:0000313" key="5">
    <source>
        <dbReference type="Proteomes" id="UP000036700"/>
    </source>
</evidence>
<dbReference type="GO" id="GO:0016829">
    <property type="term" value="F:lyase activity"/>
    <property type="evidence" value="ECO:0007669"/>
    <property type="project" value="UniProtKB-KW"/>
</dbReference>
<dbReference type="EC" id="4.2.1.-" evidence="3"/>
<dbReference type="AlphaFoldDB" id="A0A0G3EST9"/>
<keyword evidence="2 3" id="KW-0456">Lyase</keyword>
<accession>A0A0G3EST9</accession>
<dbReference type="InterPro" id="IPR009906">
    <property type="entry name" value="D-Glu_cyclase"/>
</dbReference>
<evidence type="ECO:0000256" key="2">
    <source>
        <dbReference type="ARBA" id="ARBA00023239"/>
    </source>
</evidence>
<dbReference type="PANTHER" id="PTHR32022">
    <property type="entry name" value="D-GLUTAMATE CYCLASE, MITOCHONDRIAL"/>
    <property type="match status" value="1"/>
</dbReference>
<reference evidence="5" key="1">
    <citation type="submission" date="2015-06" db="EMBL/GenBank/DDBJ databases">
        <authorList>
            <person name="Lim Y.L."/>
            <person name="Ee R."/>
            <person name="Yong D."/>
            <person name="How K.Y."/>
            <person name="Yin W.F."/>
            <person name="Chan K.G."/>
        </authorList>
    </citation>
    <scope>NUCLEOTIDE SEQUENCE [LARGE SCALE GENOMIC DNA]</scope>
    <source>
        <strain evidence="5">DSM 25325</strain>
    </source>
</reference>
<dbReference type="NCBIfam" id="NF003969">
    <property type="entry name" value="PRK05463.1"/>
    <property type="match status" value="1"/>
</dbReference>
<proteinExistence type="inferred from homology"/>
<evidence type="ECO:0000256" key="1">
    <source>
        <dbReference type="ARBA" id="ARBA00007896"/>
    </source>
</evidence>